<feature type="domain" description="BPL/LPL catalytic" evidence="5">
    <location>
        <begin position="25"/>
        <end position="209"/>
    </location>
</feature>
<keyword evidence="2" id="KW-0092">Biotin</keyword>
<dbReference type="Gene3D" id="2.30.30.100">
    <property type="match status" value="1"/>
</dbReference>
<comment type="caution">
    <text evidence="6">The sequence shown here is derived from an EMBL/GenBank/DDBJ whole genome shotgun (WGS) entry which is preliminary data.</text>
</comment>
<dbReference type="RefSeq" id="WP_305999501.1">
    <property type="nucleotide sequence ID" value="NZ_JASNFN010000009.1"/>
</dbReference>
<evidence type="ECO:0000313" key="6">
    <source>
        <dbReference type="EMBL" id="MDP5182836.1"/>
    </source>
</evidence>
<dbReference type="NCBIfam" id="TIGR00121">
    <property type="entry name" value="birA_ligase"/>
    <property type="match status" value="1"/>
</dbReference>
<evidence type="ECO:0000256" key="3">
    <source>
        <dbReference type="ARBA" id="ARBA00024227"/>
    </source>
</evidence>
<evidence type="ECO:0000256" key="1">
    <source>
        <dbReference type="ARBA" id="ARBA00022598"/>
    </source>
</evidence>
<feature type="region of interest" description="Disordered" evidence="4">
    <location>
        <begin position="271"/>
        <end position="301"/>
    </location>
</feature>
<dbReference type="GO" id="GO:0004077">
    <property type="term" value="F:biotin--[biotin carboxyl-carrier protein] ligase activity"/>
    <property type="evidence" value="ECO:0007669"/>
    <property type="project" value="UniProtKB-EC"/>
</dbReference>
<dbReference type="EMBL" id="JASNFN010000009">
    <property type="protein sequence ID" value="MDP5182836.1"/>
    <property type="molecule type" value="Genomic_DNA"/>
</dbReference>
<dbReference type="PROSITE" id="PS51733">
    <property type="entry name" value="BPL_LPL_CATALYTIC"/>
    <property type="match status" value="1"/>
</dbReference>
<keyword evidence="7" id="KW-1185">Reference proteome</keyword>
<dbReference type="CDD" id="cd16442">
    <property type="entry name" value="BPL"/>
    <property type="match status" value="1"/>
</dbReference>
<evidence type="ECO:0000256" key="2">
    <source>
        <dbReference type="ARBA" id="ARBA00023267"/>
    </source>
</evidence>
<protein>
    <recommendedName>
        <fullName evidence="3">biotin--[biotin carboxyl-carrier protein] ligase</fullName>
        <ecNumber evidence="3">6.3.4.15</ecNumber>
    </recommendedName>
</protein>
<dbReference type="SUPFAM" id="SSF55681">
    <property type="entry name" value="Class II aaRS and biotin synthetases"/>
    <property type="match status" value="1"/>
</dbReference>
<dbReference type="EC" id="6.3.4.15" evidence="3"/>
<dbReference type="Pfam" id="PF02237">
    <property type="entry name" value="BPL_C"/>
    <property type="match status" value="1"/>
</dbReference>
<name>A0ABT9IB89_9ACTN</name>
<sequence length="301" mass="30853">MPDTPSSRWSDLDRPALDAAALQAALTRDTALWRTVEVVAEVGSTNAALAAAAADGASEGTVLVAEHQVTGRGRLDRVWTSPPRAGLTVSFLLRPDVPAARRGWLPLLTGVALAESVREVAGVLATVKWPNDLLARDGRKLAGILAESVGGGGEPAGVVVGVGLNVSTTAAELPATGTSLSVVTGGVVDRAPVLLAFLRALERRYRGWVAALGDPVVSGLARDYLSWSSTVGSTVEVTMPDGSALVGTARAIDWGGRLVLDTAEGQVELASGDVRHVRRPRSGTEGAGGADGTDTPPGPRP</sequence>
<dbReference type="PANTHER" id="PTHR12835:SF5">
    <property type="entry name" value="BIOTIN--PROTEIN LIGASE"/>
    <property type="match status" value="1"/>
</dbReference>
<dbReference type="InterPro" id="IPR004408">
    <property type="entry name" value="Biotin_CoA_COase_ligase"/>
</dbReference>
<dbReference type="InterPro" id="IPR004143">
    <property type="entry name" value="BPL_LPL_catalytic"/>
</dbReference>
<gene>
    <name evidence="6" type="ORF">QOZ88_09300</name>
</gene>
<proteinExistence type="predicted"/>
<organism evidence="6 7">
    <name type="scientific">Blastococcus carthaginiensis</name>
    <dbReference type="NCBI Taxonomy" id="3050034"/>
    <lineage>
        <taxon>Bacteria</taxon>
        <taxon>Bacillati</taxon>
        <taxon>Actinomycetota</taxon>
        <taxon>Actinomycetes</taxon>
        <taxon>Geodermatophilales</taxon>
        <taxon>Geodermatophilaceae</taxon>
        <taxon>Blastococcus</taxon>
    </lineage>
</organism>
<dbReference type="InterPro" id="IPR003142">
    <property type="entry name" value="BPL_C"/>
</dbReference>
<evidence type="ECO:0000259" key="5">
    <source>
        <dbReference type="PROSITE" id="PS51733"/>
    </source>
</evidence>
<reference evidence="7" key="1">
    <citation type="submission" date="2023-05" db="EMBL/GenBank/DDBJ databases">
        <title>Draft genome of Pseudofrankia sp. BMG5.37.</title>
        <authorList>
            <person name="Gtari M."/>
            <person name="Ghodhbane F."/>
            <person name="Sbissi I."/>
        </authorList>
    </citation>
    <scope>NUCLEOTIDE SEQUENCE [LARGE SCALE GENOMIC DNA]</scope>
    <source>
        <strain evidence="7">BMG 814</strain>
    </source>
</reference>
<dbReference type="Proteomes" id="UP001233673">
    <property type="component" value="Unassembled WGS sequence"/>
</dbReference>
<dbReference type="Pfam" id="PF03099">
    <property type="entry name" value="BPL_LplA_LipB"/>
    <property type="match status" value="1"/>
</dbReference>
<dbReference type="InterPro" id="IPR045864">
    <property type="entry name" value="aa-tRNA-synth_II/BPL/LPL"/>
</dbReference>
<evidence type="ECO:0000256" key="4">
    <source>
        <dbReference type="SAM" id="MobiDB-lite"/>
    </source>
</evidence>
<keyword evidence="1 6" id="KW-0436">Ligase</keyword>
<evidence type="ECO:0000313" key="7">
    <source>
        <dbReference type="Proteomes" id="UP001233673"/>
    </source>
</evidence>
<dbReference type="Gene3D" id="3.30.930.10">
    <property type="entry name" value="Bira Bifunctional Protein, Domain 2"/>
    <property type="match status" value="1"/>
</dbReference>
<accession>A0ABT9IB89</accession>
<dbReference type="PANTHER" id="PTHR12835">
    <property type="entry name" value="BIOTIN PROTEIN LIGASE"/>
    <property type="match status" value="1"/>
</dbReference>